<feature type="compositionally biased region" description="Basic and acidic residues" evidence="1">
    <location>
        <begin position="324"/>
        <end position="344"/>
    </location>
</feature>
<feature type="region of interest" description="Disordered" evidence="1">
    <location>
        <begin position="314"/>
        <end position="344"/>
    </location>
</feature>
<gene>
    <name evidence="2" type="ORF">CBF27_12965</name>
</gene>
<evidence type="ECO:0008006" key="4">
    <source>
        <dbReference type="Google" id="ProtNLM"/>
    </source>
</evidence>
<name>A0A430AMJ5_9ENTE</name>
<evidence type="ECO:0000256" key="1">
    <source>
        <dbReference type="SAM" id="MobiDB-lite"/>
    </source>
</evidence>
<dbReference type="AlphaFoldDB" id="A0A430AMJ5"/>
<protein>
    <recommendedName>
        <fullName evidence="4">YbbR-like protein</fullName>
    </recommendedName>
</protein>
<proteinExistence type="predicted"/>
<keyword evidence="3" id="KW-1185">Reference proteome</keyword>
<evidence type="ECO:0000313" key="2">
    <source>
        <dbReference type="EMBL" id="RSU09319.1"/>
    </source>
</evidence>
<dbReference type="PANTHER" id="PTHR37804:SF1">
    <property type="entry name" value="CDAA REGULATORY PROTEIN CDAR"/>
    <property type="match status" value="1"/>
</dbReference>
<comment type="caution">
    <text evidence="2">The sequence shown here is derived from an EMBL/GenBank/DDBJ whole genome shotgun (WGS) entry which is preliminary data.</text>
</comment>
<dbReference type="RefSeq" id="WP_126815001.1">
    <property type="nucleotide sequence ID" value="NZ_NGKC01000020.1"/>
</dbReference>
<sequence length="344" mass="38133">MKKNNRHPWFIRILSLFFAILLYLNANTTPRSSRVTTQSRVFESVAANVPLVVTYDEDKYYVSGHPETVDVKLKSDNKILLDKESNSETRGFSVRADLSGMSEGTHDVQLETINLPNNMEATITPSRIQVTIEKKENNSFVVEPAIDKSIFATGYSLKSATVTPTTVKIEAGNDTLSRVARVIASVTDKQNVTEDFSQNVTLYAVDNEDQIMDVRINPTTARVDVSVQAPTKRVRINPVQSGTIPSGIREFQFELRDDIVEISGPQDVIDGIEAIELKIDTSNIRKTVSSSYPVPVPRSVTAKPETVLVTVTPVMDDTQTTSTSKKEEQTEQTKDATDSTDTSR</sequence>
<dbReference type="Gene3D" id="2.170.120.30">
    <property type="match status" value="1"/>
</dbReference>
<dbReference type="OrthoDB" id="2960905at2"/>
<reference evidence="2 3" key="1">
    <citation type="submission" date="2017-05" db="EMBL/GenBank/DDBJ databases">
        <title>Vagococcus spp. assemblies.</title>
        <authorList>
            <person name="Gulvik C.A."/>
        </authorList>
    </citation>
    <scope>NUCLEOTIDE SEQUENCE [LARGE SCALE GENOMIC DNA]</scope>
    <source>
        <strain evidence="2 3">LMG 24798</strain>
    </source>
</reference>
<dbReference type="Gene3D" id="2.170.120.40">
    <property type="entry name" value="YbbR-like domain"/>
    <property type="match status" value="2"/>
</dbReference>
<dbReference type="InterPro" id="IPR012505">
    <property type="entry name" value="YbbR"/>
</dbReference>
<evidence type="ECO:0000313" key="3">
    <source>
        <dbReference type="Proteomes" id="UP000286773"/>
    </source>
</evidence>
<dbReference type="InterPro" id="IPR053154">
    <property type="entry name" value="c-di-AMP_regulator"/>
</dbReference>
<dbReference type="PANTHER" id="PTHR37804">
    <property type="entry name" value="CDAA REGULATORY PROTEIN CDAR"/>
    <property type="match status" value="1"/>
</dbReference>
<dbReference type="EMBL" id="NGKC01000020">
    <property type="protein sequence ID" value="RSU09319.1"/>
    <property type="molecule type" value="Genomic_DNA"/>
</dbReference>
<organism evidence="2 3">
    <name type="scientific">Vagococcus acidifermentans</name>
    <dbReference type="NCBI Taxonomy" id="564710"/>
    <lineage>
        <taxon>Bacteria</taxon>
        <taxon>Bacillati</taxon>
        <taxon>Bacillota</taxon>
        <taxon>Bacilli</taxon>
        <taxon>Lactobacillales</taxon>
        <taxon>Enterococcaceae</taxon>
        <taxon>Vagococcus</taxon>
    </lineage>
</organism>
<accession>A0A430AMJ5</accession>
<dbReference type="Pfam" id="PF07949">
    <property type="entry name" value="YbbR"/>
    <property type="match status" value="3"/>
</dbReference>
<dbReference type="Proteomes" id="UP000286773">
    <property type="component" value="Unassembled WGS sequence"/>
</dbReference>